<dbReference type="OrthoDB" id="60843at2759"/>
<dbReference type="SMART" id="SM00332">
    <property type="entry name" value="PP2Cc"/>
    <property type="match status" value="1"/>
</dbReference>
<feature type="region of interest" description="Disordered" evidence="2">
    <location>
        <begin position="385"/>
        <end position="405"/>
    </location>
</feature>
<dbReference type="PROSITE" id="PS51746">
    <property type="entry name" value="PPM_2"/>
    <property type="match status" value="1"/>
</dbReference>
<comment type="similarity">
    <text evidence="1">Belongs to the PP2C family.</text>
</comment>
<accession>A0A316UNN3</accession>
<comment type="catalytic activity">
    <reaction evidence="1">
        <text>O-phospho-L-seryl-[protein] + H2O = L-seryl-[protein] + phosphate</text>
        <dbReference type="Rhea" id="RHEA:20629"/>
        <dbReference type="Rhea" id="RHEA-COMP:9863"/>
        <dbReference type="Rhea" id="RHEA-COMP:11604"/>
        <dbReference type="ChEBI" id="CHEBI:15377"/>
        <dbReference type="ChEBI" id="CHEBI:29999"/>
        <dbReference type="ChEBI" id="CHEBI:43474"/>
        <dbReference type="ChEBI" id="CHEBI:83421"/>
        <dbReference type="EC" id="3.1.3.16"/>
    </reaction>
</comment>
<dbReference type="STRING" id="1569628.A0A316UNN3"/>
<feature type="compositionally biased region" description="Low complexity" evidence="2">
    <location>
        <begin position="101"/>
        <end position="118"/>
    </location>
</feature>
<dbReference type="GeneID" id="37030383"/>
<keyword evidence="1" id="KW-0479">Metal-binding</keyword>
<dbReference type="EMBL" id="KZ819679">
    <property type="protein sequence ID" value="PWN24775.1"/>
    <property type="molecule type" value="Genomic_DNA"/>
</dbReference>
<dbReference type="PANTHER" id="PTHR12320:SF1">
    <property type="entry name" value="PROTEIN PHOSPHATASE PTC7 HOMOLOG"/>
    <property type="match status" value="1"/>
</dbReference>
<proteinExistence type="inferred from homology"/>
<evidence type="ECO:0000256" key="2">
    <source>
        <dbReference type="SAM" id="MobiDB-lite"/>
    </source>
</evidence>
<organism evidence="4 5">
    <name type="scientific">Jaminaea rosea</name>
    <dbReference type="NCBI Taxonomy" id="1569628"/>
    <lineage>
        <taxon>Eukaryota</taxon>
        <taxon>Fungi</taxon>
        <taxon>Dikarya</taxon>
        <taxon>Basidiomycota</taxon>
        <taxon>Ustilaginomycotina</taxon>
        <taxon>Exobasidiomycetes</taxon>
        <taxon>Microstromatales</taxon>
        <taxon>Microstromatales incertae sedis</taxon>
        <taxon>Jaminaea</taxon>
    </lineage>
</organism>
<evidence type="ECO:0000313" key="5">
    <source>
        <dbReference type="Proteomes" id="UP000245884"/>
    </source>
</evidence>
<keyword evidence="5" id="KW-1185">Reference proteome</keyword>
<comment type="cofactor">
    <cofactor evidence="1">
        <name>Mn(2+)</name>
        <dbReference type="ChEBI" id="CHEBI:29035"/>
    </cofactor>
</comment>
<evidence type="ECO:0000259" key="3">
    <source>
        <dbReference type="PROSITE" id="PS51746"/>
    </source>
</evidence>
<dbReference type="GO" id="GO:0046872">
    <property type="term" value="F:metal ion binding"/>
    <property type="evidence" value="ECO:0007669"/>
    <property type="project" value="UniProtKB-UniRule"/>
</dbReference>
<keyword evidence="1" id="KW-0378">Hydrolase</keyword>
<dbReference type="GO" id="GO:0004722">
    <property type="term" value="F:protein serine/threonine phosphatase activity"/>
    <property type="evidence" value="ECO:0007669"/>
    <property type="project" value="UniProtKB-EC"/>
</dbReference>
<dbReference type="SUPFAM" id="SSF81606">
    <property type="entry name" value="PP2C-like"/>
    <property type="match status" value="1"/>
</dbReference>
<evidence type="ECO:0000313" key="4">
    <source>
        <dbReference type="EMBL" id="PWN24775.1"/>
    </source>
</evidence>
<gene>
    <name evidence="4" type="ORF">BDZ90DRAFT_262991</name>
</gene>
<keyword evidence="1" id="KW-0904">Protein phosphatase</keyword>
<name>A0A316UNN3_9BASI</name>
<feature type="compositionally biased region" description="Polar residues" evidence="2">
    <location>
        <begin position="19"/>
        <end position="31"/>
    </location>
</feature>
<keyword evidence="1" id="KW-0464">Manganese</keyword>
<dbReference type="InterPro" id="IPR039123">
    <property type="entry name" value="PPTC7"/>
</dbReference>
<reference evidence="4 5" key="1">
    <citation type="journal article" date="2018" name="Mol. Biol. Evol.">
        <title>Broad Genomic Sampling Reveals a Smut Pathogenic Ancestry of the Fungal Clade Ustilaginomycotina.</title>
        <authorList>
            <person name="Kijpornyongpan T."/>
            <person name="Mondo S.J."/>
            <person name="Barry K."/>
            <person name="Sandor L."/>
            <person name="Lee J."/>
            <person name="Lipzen A."/>
            <person name="Pangilinan J."/>
            <person name="LaButti K."/>
            <person name="Hainaut M."/>
            <person name="Henrissat B."/>
            <person name="Grigoriev I.V."/>
            <person name="Spatafora J.W."/>
            <person name="Aime M.C."/>
        </authorList>
    </citation>
    <scope>NUCLEOTIDE SEQUENCE [LARGE SCALE GENOMIC DNA]</scope>
    <source>
        <strain evidence="4 5">MCA 5214</strain>
    </source>
</reference>
<feature type="compositionally biased region" description="Basic residues" evidence="2">
    <location>
        <begin position="53"/>
        <end position="66"/>
    </location>
</feature>
<dbReference type="EC" id="3.1.3.16" evidence="1"/>
<comment type="catalytic activity">
    <reaction evidence="1">
        <text>O-phospho-L-threonyl-[protein] + H2O = L-threonyl-[protein] + phosphate</text>
        <dbReference type="Rhea" id="RHEA:47004"/>
        <dbReference type="Rhea" id="RHEA-COMP:11060"/>
        <dbReference type="Rhea" id="RHEA-COMP:11605"/>
        <dbReference type="ChEBI" id="CHEBI:15377"/>
        <dbReference type="ChEBI" id="CHEBI:30013"/>
        <dbReference type="ChEBI" id="CHEBI:43474"/>
        <dbReference type="ChEBI" id="CHEBI:61977"/>
        <dbReference type="EC" id="3.1.3.16"/>
    </reaction>
</comment>
<sequence>MSMTFAAAAVARPARAARGSTSLLRTSLRVTSTPSYSCGPSSSSSSSSSSSPRQRRSIHSTPRTHRFSFLISHSFQGKPPDPEPSQSGRDDDDDDANRPGSSSSSSASASPSSTTAPPKQIGWPPSTPIGQWLTTLLGPDGSAGEDSLMVVRNDAYPGDVALGVADGVGSWSQNGVDPALFSQALMYHASQAFAAAEGGAADEGARPTKLLERAYREVMSEKGVPAGSSTATVLTLEGETGVLRSANLGDSGFMVLRDEAKARPPYAGVVEEGDDLGRGRGVPGKRPLPGTLYRSSPQQWAFNAPNQLSKYPDSMLAEMRRNNGGREPDFGDDSNPRTANEWSVRLQKGDIIVVASDGVWDNVWGKEWVGLVKYLTQRHREHFKKKEAEEAAQAGKGEGETTEKWEEEKTLVEVIAYNALQYTLLCQFSEKKRSPFEAEAERYRIRFPGGKIDDISIVVAMVVEE</sequence>
<evidence type="ECO:0000256" key="1">
    <source>
        <dbReference type="RuleBase" id="RU366020"/>
    </source>
</evidence>
<dbReference type="InterPro" id="IPR001932">
    <property type="entry name" value="PPM-type_phosphatase-like_dom"/>
</dbReference>
<feature type="domain" description="PPM-type phosphatase" evidence="3">
    <location>
        <begin position="130"/>
        <end position="462"/>
    </location>
</feature>
<dbReference type="Gene3D" id="3.60.40.10">
    <property type="entry name" value="PPM-type phosphatase domain"/>
    <property type="match status" value="1"/>
</dbReference>
<feature type="region of interest" description="Disordered" evidence="2">
    <location>
        <begin position="1"/>
        <end position="131"/>
    </location>
</feature>
<feature type="compositionally biased region" description="Low complexity" evidence="2">
    <location>
        <begin position="1"/>
        <end position="18"/>
    </location>
</feature>
<feature type="compositionally biased region" description="Low complexity" evidence="2">
    <location>
        <begin position="32"/>
        <end position="52"/>
    </location>
</feature>
<dbReference type="Proteomes" id="UP000245884">
    <property type="component" value="Unassembled WGS sequence"/>
</dbReference>
<keyword evidence="1" id="KW-0460">Magnesium</keyword>
<dbReference type="RefSeq" id="XP_025359387.1">
    <property type="nucleotide sequence ID" value="XM_025508560.1"/>
</dbReference>
<dbReference type="AlphaFoldDB" id="A0A316UNN3"/>
<dbReference type="InterPro" id="IPR036457">
    <property type="entry name" value="PPM-type-like_dom_sf"/>
</dbReference>
<protein>
    <recommendedName>
        <fullName evidence="1">Protein phosphatase</fullName>
        <ecNumber evidence="1">3.1.3.16</ecNumber>
    </recommendedName>
</protein>
<comment type="cofactor">
    <cofactor evidence="1">
        <name>Mg(2+)</name>
        <dbReference type="ChEBI" id="CHEBI:18420"/>
    </cofactor>
</comment>
<dbReference type="PANTHER" id="PTHR12320">
    <property type="entry name" value="PROTEIN PHOSPHATASE 2C"/>
    <property type="match status" value="1"/>
</dbReference>